<dbReference type="Gene3D" id="1.20.140.30">
    <property type="entry name" value="MOB kinase activator"/>
    <property type="match status" value="1"/>
</dbReference>
<dbReference type="GeneID" id="68098733"/>
<dbReference type="Proteomes" id="UP000816034">
    <property type="component" value="Unassembled WGS sequence"/>
</dbReference>
<feature type="region of interest" description="Disordered" evidence="1">
    <location>
        <begin position="16"/>
        <end position="65"/>
    </location>
</feature>
<dbReference type="PANTHER" id="PTHR22599">
    <property type="entry name" value="MPS ONE BINDER KINASE ACTIVATOR-LIKE MOB"/>
    <property type="match status" value="1"/>
</dbReference>
<reference evidence="2 3" key="1">
    <citation type="journal article" date="2018" name="BMC Genomics">
        <title>The genome of Naegleria lovaniensis, the basis for a comparative approach to unravel pathogenicity factors of the human pathogenic amoeba N. fowleri.</title>
        <authorList>
            <person name="Liechti N."/>
            <person name="Schurch N."/>
            <person name="Bruggmann R."/>
            <person name="Wittwer M."/>
        </authorList>
    </citation>
    <scope>NUCLEOTIDE SEQUENCE [LARGE SCALE GENOMIC DNA]</scope>
    <source>
        <strain evidence="2 3">ATCC 30569</strain>
    </source>
</reference>
<dbReference type="Pfam" id="PF03637">
    <property type="entry name" value="Mob1_phocein"/>
    <property type="match status" value="1"/>
</dbReference>
<comment type="caution">
    <text evidence="2">The sequence shown here is derived from an EMBL/GenBank/DDBJ whole genome shotgun (WGS) entry which is preliminary data.</text>
</comment>
<sequence length="274" mass="31337">MTETLVLRRNRPGTKKKELFVWEKNESSSSSTTTSGVLIPSSPSKSSSSSDKTENEDTNDDFDNPLVVQEIIQKQIRKSSKKVKRIISIPKVGGKGEEGDGDENTSSSGEPAVDKDVWIYEHMRQFMLEINLFILAHKDVCTKETQPEMKISSSMLNNPNSNEELMYLCPVFSPPESVPAIDYMVHIHTQSTSVLNDPKLFPSRTSISKKAMKEIKTLCRRVYRIFAFSFYVHPEEFIAFEKKTHLAERFQRFLKKYDMMSSKDFLIPDDAFKA</sequence>
<feature type="compositionally biased region" description="Low complexity" evidence="1">
    <location>
        <begin position="27"/>
        <end position="50"/>
    </location>
</feature>
<dbReference type="RefSeq" id="XP_044546970.1">
    <property type="nucleotide sequence ID" value="XM_044696121.1"/>
</dbReference>
<dbReference type="SMART" id="SM01388">
    <property type="entry name" value="Mob1_phocein"/>
    <property type="match status" value="1"/>
</dbReference>
<keyword evidence="3" id="KW-1185">Reference proteome</keyword>
<dbReference type="EMBL" id="PYSW02000027">
    <property type="protein sequence ID" value="KAG2381290.1"/>
    <property type="molecule type" value="Genomic_DNA"/>
</dbReference>
<dbReference type="InterPro" id="IPR005301">
    <property type="entry name" value="MOB_kinase_act_fam"/>
</dbReference>
<proteinExistence type="predicted"/>
<organism evidence="2 3">
    <name type="scientific">Naegleria lovaniensis</name>
    <name type="common">Amoeba</name>
    <dbReference type="NCBI Taxonomy" id="51637"/>
    <lineage>
        <taxon>Eukaryota</taxon>
        <taxon>Discoba</taxon>
        <taxon>Heterolobosea</taxon>
        <taxon>Tetramitia</taxon>
        <taxon>Eutetramitia</taxon>
        <taxon>Vahlkampfiidae</taxon>
        <taxon>Naegleria</taxon>
    </lineage>
</organism>
<evidence type="ECO:0000313" key="2">
    <source>
        <dbReference type="EMBL" id="KAG2381290.1"/>
    </source>
</evidence>
<dbReference type="AlphaFoldDB" id="A0AA88KJ86"/>
<gene>
    <name evidence="2" type="ORF">C9374_006279</name>
</gene>
<dbReference type="InterPro" id="IPR036703">
    <property type="entry name" value="MOB_kinase_act_sf"/>
</dbReference>
<evidence type="ECO:0000256" key="1">
    <source>
        <dbReference type="SAM" id="MobiDB-lite"/>
    </source>
</evidence>
<name>A0AA88KJ86_NAELO</name>
<feature type="compositionally biased region" description="Acidic residues" evidence="1">
    <location>
        <begin position="54"/>
        <end position="63"/>
    </location>
</feature>
<feature type="compositionally biased region" description="Basic and acidic residues" evidence="1">
    <location>
        <begin position="16"/>
        <end position="26"/>
    </location>
</feature>
<feature type="region of interest" description="Disordered" evidence="1">
    <location>
        <begin position="91"/>
        <end position="111"/>
    </location>
</feature>
<dbReference type="SUPFAM" id="SSF101152">
    <property type="entry name" value="Mob1/phocein"/>
    <property type="match status" value="1"/>
</dbReference>
<accession>A0AA88KJ86</accession>
<protein>
    <submittedName>
        <fullName evidence="2">Uncharacterized protein</fullName>
    </submittedName>
</protein>
<evidence type="ECO:0000313" key="3">
    <source>
        <dbReference type="Proteomes" id="UP000816034"/>
    </source>
</evidence>